<feature type="region of interest" description="Disordered" evidence="1">
    <location>
        <begin position="1"/>
        <end position="25"/>
    </location>
</feature>
<evidence type="ECO:0000313" key="2">
    <source>
        <dbReference type="EMBL" id="AUX76194.1"/>
    </source>
</evidence>
<name>A0A2L0H428_RHIFR</name>
<dbReference type="Proteomes" id="UP000239340">
    <property type="component" value="Chromosome"/>
</dbReference>
<organism evidence="2 3">
    <name type="scientific">Rhizobium fredii</name>
    <name type="common">Sinorhizobium fredii</name>
    <dbReference type="NCBI Taxonomy" id="380"/>
    <lineage>
        <taxon>Bacteria</taxon>
        <taxon>Pseudomonadati</taxon>
        <taxon>Pseudomonadota</taxon>
        <taxon>Alphaproteobacteria</taxon>
        <taxon>Hyphomicrobiales</taxon>
        <taxon>Rhizobiaceae</taxon>
        <taxon>Sinorhizobium/Ensifer group</taxon>
        <taxon>Sinorhizobium</taxon>
    </lineage>
</organism>
<protein>
    <submittedName>
        <fullName evidence="2">Uncharacterized protein</fullName>
    </submittedName>
</protein>
<reference evidence="2 3" key="1">
    <citation type="submission" date="2017-10" db="EMBL/GenBank/DDBJ databases">
        <title>Analysis of the genome sequences of Rhizobium populations associated to common bean (phaseolus vulgaris).</title>
        <authorList>
            <person name="Bustos P."/>
            <person name="Santamaria R.I."/>
            <person name="Miranda-Sanchez F."/>
            <person name="Perez-Carrascal O."/>
            <person name="Juarez S."/>
            <person name="Lozano L."/>
            <person name="Martinez-Flores I."/>
            <person name="Vinuesa P."/>
            <person name="Martinez-Romero E."/>
            <person name="Cevallos M.A."/>
            <person name="Romero D."/>
            <person name="Davila G."/>
            <person name="Gonzalez V."/>
        </authorList>
    </citation>
    <scope>NUCLEOTIDE SEQUENCE [LARGE SCALE GENOMIC DNA]</scope>
    <source>
        <strain evidence="2 3">NXT3</strain>
    </source>
</reference>
<proteinExistence type="predicted"/>
<dbReference type="EMBL" id="CP024307">
    <property type="protein sequence ID" value="AUX76194.1"/>
    <property type="molecule type" value="Genomic_DNA"/>
</dbReference>
<evidence type="ECO:0000313" key="3">
    <source>
        <dbReference type="Proteomes" id="UP000239340"/>
    </source>
</evidence>
<evidence type="ECO:0000256" key="1">
    <source>
        <dbReference type="SAM" id="MobiDB-lite"/>
    </source>
</evidence>
<sequence length="78" mass="8889">MRRTKNARWGRRSGGRSKVDWQPGGGGVLPILSKQRWEEEYAASNSVELRLGSFRKSGRETNRGRLWFVTTGLFMSST</sequence>
<accession>A0A2L0H428</accession>
<gene>
    <name evidence="2" type="ORF">NXT3_CH01613</name>
</gene>
<dbReference type="AlphaFoldDB" id="A0A2L0H428"/>
<feature type="compositionally biased region" description="Basic residues" evidence="1">
    <location>
        <begin position="1"/>
        <end position="15"/>
    </location>
</feature>